<dbReference type="GO" id="GO:0000981">
    <property type="term" value="F:DNA-binding transcription factor activity, RNA polymerase II-specific"/>
    <property type="evidence" value="ECO:0007669"/>
    <property type="project" value="InterPro"/>
</dbReference>
<keyword evidence="2" id="KW-0479">Metal-binding</keyword>
<keyword evidence="3" id="KW-0862">Zinc</keyword>
<name>A0A1G4MIV2_LACFM</name>
<evidence type="ECO:0000313" key="9">
    <source>
        <dbReference type="EMBL" id="SCW03831.1"/>
    </source>
</evidence>
<dbReference type="EMBL" id="LT598486">
    <property type="protein sequence ID" value="SCW03831.1"/>
    <property type="molecule type" value="Genomic_DNA"/>
</dbReference>
<feature type="domain" description="Zn(2)-C6 fungal-type" evidence="8">
    <location>
        <begin position="15"/>
        <end position="45"/>
    </location>
</feature>
<dbReference type="PROSITE" id="PS00463">
    <property type="entry name" value="ZN2_CY6_FUNGAL_1"/>
    <property type="match status" value="1"/>
</dbReference>
<evidence type="ECO:0000256" key="2">
    <source>
        <dbReference type="ARBA" id="ARBA00022723"/>
    </source>
</evidence>
<evidence type="ECO:0000256" key="4">
    <source>
        <dbReference type="ARBA" id="ARBA00023015"/>
    </source>
</evidence>
<feature type="region of interest" description="Disordered" evidence="7">
    <location>
        <begin position="493"/>
        <end position="522"/>
    </location>
</feature>
<dbReference type="GO" id="GO:0003677">
    <property type="term" value="F:DNA binding"/>
    <property type="evidence" value="ECO:0007669"/>
    <property type="project" value="InterPro"/>
</dbReference>
<dbReference type="InterPro" id="IPR001138">
    <property type="entry name" value="Zn2Cys6_DnaBD"/>
</dbReference>
<dbReference type="InterPro" id="IPR036864">
    <property type="entry name" value="Zn2-C6_fun-type_DNA-bd_sf"/>
</dbReference>
<dbReference type="OMA" id="NWGEIAL"/>
<keyword evidence="10" id="KW-1185">Reference proteome</keyword>
<keyword evidence="4" id="KW-0805">Transcription regulation</keyword>
<dbReference type="InterPro" id="IPR007219">
    <property type="entry name" value="XnlR_reg_dom"/>
</dbReference>
<dbReference type="SMART" id="SM00906">
    <property type="entry name" value="Fungal_trans"/>
    <property type="match status" value="1"/>
</dbReference>
<dbReference type="OrthoDB" id="435881at2759"/>
<gene>
    <name evidence="9" type="ORF">LAFE_0G19174G</name>
</gene>
<keyword evidence="6" id="KW-0539">Nucleus</keyword>
<evidence type="ECO:0000259" key="8">
    <source>
        <dbReference type="PROSITE" id="PS50048"/>
    </source>
</evidence>
<dbReference type="GO" id="GO:0005634">
    <property type="term" value="C:nucleus"/>
    <property type="evidence" value="ECO:0007669"/>
    <property type="project" value="UniProtKB-SubCell"/>
</dbReference>
<dbReference type="GO" id="GO:0008270">
    <property type="term" value="F:zinc ion binding"/>
    <property type="evidence" value="ECO:0007669"/>
    <property type="project" value="InterPro"/>
</dbReference>
<dbReference type="PROSITE" id="PS50048">
    <property type="entry name" value="ZN2_CY6_FUNGAL_2"/>
    <property type="match status" value="1"/>
</dbReference>
<sequence length="551" mass="62380">MSEPSTDIHGLSIISCVECRSRKVRCSRHLPQCNACTKRHRSCIYPSTQRKTSTKLVRKHKGENTRFYGFSSVNKALFEVGMPFCNVDYELETKHTPEKLKRIIESPMYKKYLDDPKNILLAIETMKSSISYSLFGELVDLDELKMTLASHHIVDLQTLSLCYAIVIISERFLNLIPDIDEILQELNELIDETPDCPQKVSSLILLADYYHFNFKIESAWRCTFMATSIAYALGLHVKSSKVWSMLVLHDALLCAVLSRPSSIKHVDPKLLCRVSNNWGEIALLLRECNEVSLTLQSSRSIERVISLDIRCDELIQSTRKSVRKAILGEDVNEAFLGNLKLCILTANRIKLLFPIYHKYKALKAQLDENCSELANALKGTLELLSWSGSATKENPYSLRSHCFFAYCSVFQGFLFHFLFASTDVADDSSKTGKGYLNSDADIKDRPDIPQSLLSVSNLLLKYDSLAGSINFCVYMCDVFDSFRALLNQRRKQKQQSRGHKLAADGSSECSENTTPISSNSRENEKVAAILPIMSEELPDWLTTCFSEGLFE</sequence>
<comment type="subcellular location">
    <subcellularLocation>
        <location evidence="1">Nucleus</location>
    </subcellularLocation>
</comment>
<evidence type="ECO:0000313" key="10">
    <source>
        <dbReference type="Proteomes" id="UP000190831"/>
    </source>
</evidence>
<dbReference type="Pfam" id="PF00172">
    <property type="entry name" value="Zn_clus"/>
    <property type="match status" value="1"/>
</dbReference>
<evidence type="ECO:0000256" key="1">
    <source>
        <dbReference type="ARBA" id="ARBA00004123"/>
    </source>
</evidence>
<evidence type="ECO:0000256" key="5">
    <source>
        <dbReference type="ARBA" id="ARBA00023163"/>
    </source>
</evidence>
<dbReference type="InterPro" id="IPR050815">
    <property type="entry name" value="TF_fung"/>
</dbReference>
<organism evidence="9 10">
    <name type="scientific">Lachancea fermentati</name>
    <name type="common">Zygosaccharomyces fermentati</name>
    <dbReference type="NCBI Taxonomy" id="4955"/>
    <lineage>
        <taxon>Eukaryota</taxon>
        <taxon>Fungi</taxon>
        <taxon>Dikarya</taxon>
        <taxon>Ascomycota</taxon>
        <taxon>Saccharomycotina</taxon>
        <taxon>Saccharomycetes</taxon>
        <taxon>Saccharomycetales</taxon>
        <taxon>Saccharomycetaceae</taxon>
        <taxon>Lachancea</taxon>
    </lineage>
</organism>
<accession>A0A1G4MIV2</accession>
<feature type="compositionally biased region" description="Polar residues" evidence="7">
    <location>
        <begin position="507"/>
        <end position="520"/>
    </location>
</feature>
<dbReference type="AlphaFoldDB" id="A0A1G4MIV2"/>
<dbReference type="PANTHER" id="PTHR47338:SF5">
    <property type="entry name" value="ZN(II)2CYS6 TRANSCRIPTION FACTOR (EUROFUNG)"/>
    <property type="match status" value="1"/>
</dbReference>
<dbReference type="SUPFAM" id="SSF57701">
    <property type="entry name" value="Zn2/Cys6 DNA-binding domain"/>
    <property type="match status" value="1"/>
</dbReference>
<evidence type="ECO:0000256" key="3">
    <source>
        <dbReference type="ARBA" id="ARBA00022833"/>
    </source>
</evidence>
<dbReference type="PANTHER" id="PTHR47338">
    <property type="entry name" value="ZN(II)2CYS6 TRANSCRIPTION FACTOR (EUROFUNG)-RELATED"/>
    <property type="match status" value="1"/>
</dbReference>
<evidence type="ECO:0000256" key="6">
    <source>
        <dbReference type="ARBA" id="ARBA00023242"/>
    </source>
</evidence>
<dbReference type="CDD" id="cd00067">
    <property type="entry name" value="GAL4"/>
    <property type="match status" value="1"/>
</dbReference>
<dbReference type="GO" id="GO:0006351">
    <property type="term" value="P:DNA-templated transcription"/>
    <property type="evidence" value="ECO:0007669"/>
    <property type="project" value="InterPro"/>
</dbReference>
<dbReference type="Proteomes" id="UP000190831">
    <property type="component" value="Chromosome G"/>
</dbReference>
<proteinExistence type="predicted"/>
<reference evidence="9 10" key="1">
    <citation type="submission" date="2016-03" db="EMBL/GenBank/DDBJ databases">
        <authorList>
            <person name="Devillers H."/>
        </authorList>
    </citation>
    <scope>NUCLEOTIDE SEQUENCE [LARGE SCALE GENOMIC DNA]</scope>
    <source>
        <strain evidence="9">CBS 6772</strain>
    </source>
</reference>
<dbReference type="SMART" id="SM00066">
    <property type="entry name" value="GAL4"/>
    <property type="match status" value="1"/>
</dbReference>
<evidence type="ECO:0000256" key="7">
    <source>
        <dbReference type="SAM" id="MobiDB-lite"/>
    </source>
</evidence>
<dbReference type="CDD" id="cd12148">
    <property type="entry name" value="fungal_TF_MHR"/>
    <property type="match status" value="1"/>
</dbReference>
<keyword evidence="5" id="KW-0804">Transcription</keyword>
<protein>
    <submittedName>
        <fullName evidence="9">LAFE_0G19174g1_1</fullName>
    </submittedName>
</protein>
<dbReference type="Gene3D" id="4.10.240.10">
    <property type="entry name" value="Zn(2)-C6 fungal-type DNA-binding domain"/>
    <property type="match status" value="1"/>
</dbReference>